<organism evidence="2 3">
    <name type="scientific">Paracidobacterium acidisoli</name>
    <dbReference type="NCBI Taxonomy" id="2303751"/>
    <lineage>
        <taxon>Bacteria</taxon>
        <taxon>Pseudomonadati</taxon>
        <taxon>Acidobacteriota</taxon>
        <taxon>Terriglobia</taxon>
        <taxon>Terriglobales</taxon>
        <taxon>Acidobacteriaceae</taxon>
        <taxon>Paracidobacterium</taxon>
    </lineage>
</organism>
<proteinExistence type="predicted"/>
<sequence>MNQNPLFPQRDRRVAETAALSNVHGRRNLPHLDVVLRTRRAVMEAANEMKEQRIRHRRHLGIALLMMSALVVLLTPAIWSSVDDLFGGEHLFDAPAMVMSLILLLFSGVFAVLIFSWSRNDRLHNGKR</sequence>
<dbReference type="EMBL" id="QVQT01000004">
    <property type="protein sequence ID" value="RFU16440.1"/>
    <property type="molecule type" value="Genomic_DNA"/>
</dbReference>
<keyword evidence="1" id="KW-0472">Membrane</keyword>
<name>A0A372INA3_9BACT</name>
<dbReference type="Proteomes" id="UP000264702">
    <property type="component" value="Unassembled WGS sequence"/>
</dbReference>
<dbReference type="AlphaFoldDB" id="A0A372INA3"/>
<keyword evidence="3" id="KW-1185">Reference proteome</keyword>
<comment type="caution">
    <text evidence="2">The sequence shown here is derived from an EMBL/GenBank/DDBJ whole genome shotgun (WGS) entry which is preliminary data.</text>
</comment>
<evidence type="ECO:0000256" key="1">
    <source>
        <dbReference type="SAM" id="Phobius"/>
    </source>
</evidence>
<keyword evidence="1" id="KW-1133">Transmembrane helix</keyword>
<evidence type="ECO:0000313" key="3">
    <source>
        <dbReference type="Proteomes" id="UP000264702"/>
    </source>
</evidence>
<protein>
    <submittedName>
        <fullName evidence="2">Uncharacterized protein</fullName>
    </submittedName>
</protein>
<keyword evidence="1" id="KW-0812">Transmembrane</keyword>
<gene>
    <name evidence="2" type="ORF">D0Y96_13755</name>
</gene>
<accession>A0A372INA3</accession>
<feature type="transmembrane region" description="Helical" evidence="1">
    <location>
        <begin position="60"/>
        <end position="82"/>
    </location>
</feature>
<evidence type="ECO:0000313" key="2">
    <source>
        <dbReference type="EMBL" id="RFU16440.1"/>
    </source>
</evidence>
<feature type="transmembrane region" description="Helical" evidence="1">
    <location>
        <begin position="94"/>
        <end position="118"/>
    </location>
</feature>
<reference evidence="2 3" key="1">
    <citation type="submission" date="2018-08" db="EMBL/GenBank/DDBJ databases">
        <title>Acidipila sp. 4G-K13, an acidobacterium isolated from forest soil.</title>
        <authorList>
            <person name="Gao Z.-H."/>
            <person name="Qiu L.-H."/>
        </authorList>
    </citation>
    <scope>NUCLEOTIDE SEQUENCE [LARGE SCALE GENOMIC DNA]</scope>
    <source>
        <strain evidence="2 3">4G-K13</strain>
    </source>
</reference>